<dbReference type="AlphaFoldDB" id="A0A023G241"/>
<accession>A0A023G241</accession>
<name>A0A023G241_AMBTT</name>
<sequence length="117" mass="13661">MNFQFLSVVFFPRLDRKRSRSSSKPLFFFFFFLRVEAAGQEQFILPLPLHPPPIVLRLPIFSFFAHFLGRYCCFSEVPPLSSSPSFSLFHRLAPFANPYKPAFDLWHAYIQLRRGGG</sequence>
<protein>
    <submittedName>
        <fullName evidence="1">Putative secreted protein</fullName>
    </submittedName>
</protein>
<proteinExistence type="evidence at transcript level"/>
<reference evidence="1" key="1">
    <citation type="submission" date="2014-03" db="EMBL/GenBank/DDBJ databases">
        <title>The sialotranscriptome of Amblyomma triste, Amblyomma parvum and Amblyomma cajennense ticks, uncovered by 454-based RNA-seq.</title>
        <authorList>
            <person name="Garcia G.R."/>
            <person name="Gardinassi L.G."/>
            <person name="Ribeiro J.M."/>
            <person name="Anatriello E."/>
            <person name="Ferreira B.R."/>
            <person name="Moreira H.N."/>
            <person name="Mafra C."/>
            <person name="Olegario M.M."/>
            <person name="Szabo P.J."/>
            <person name="Miranda-Santos I.K."/>
            <person name="Maruyama S.R."/>
        </authorList>
    </citation>
    <scope>NUCLEOTIDE SEQUENCE</scope>
    <source>
        <strain evidence="1">Mato Grasso do Sul</strain>
        <tissue evidence="1">Salivary glands</tissue>
    </source>
</reference>
<evidence type="ECO:0000313" key="1">
    <source>
        <dbReference type="EMBL" id="JAC27727.1"/>
    </source>
</evidence>
<organism evidence="1">
    <name type="scientific">Amblyomma triste</name>
    <name type="common">Neotropical tick</name>
    <dbReference type="NCBI Taxonomy" id="251400"/>
    <lineage>
        <taxon>Eukaryota</taxon>
        <taxon>Metazoa</taxon>
        <taxon>Ecdysozoa</taxon>
        <taxon>Arthropoda</taxon>
        <taxon>Chelicerata</taxon>
        <taxon>Arachnida</taxon>
        <taxon>Acari</taxon>
        <taxon>Parasitiformes</taxon>
        <taxon>Ixodida</taxon>
        <taxon>Ixodoidea</taxon>
        <taxon>Ixodidae</taxon>
        <taxon>Amblyomminae</taxon>
        <taxon>Amblyomma</taxon>
    </lineage>
</organism>
<dbReference type="EMBL" id="GBBM01007691">
    <property type="protein sequence ID" value="JAC27727.1"/>
    <property type="molecule type" value="mRNA"/>
</dbReference>